<dbReference type="SFLD" id="SFLDS00003">
    <property type="entry name" value="Haloacid_Dehalogenase"/>
    <property type="match status" value="1"/>
</dbReference>
<keyword evidence="14" id="KW-1185">Reference proteome</keyword>
<evidence type="ECO:0000256" key="10">
    <source>
        <dbReference type="RuleBase" id="RU362081"/>
    </source>
</evidence>
<dbReference type="PANTHER" id="PTHR43520">
    <property type="entry name" value="ATP7, ISOFORM B"/>
    <property type="match status" value="1"/>
</dbReference>
<dbReference type="CDD" id="cd02094">
    <property type="entry name" value="P-type_ATPase_Cu-like"/>
    <property type="match status" value="1"/>
</dbReference>
<feature type="transmembrane region" description="Helical" evidence="10">
    <location>
        <begin position="281"/>
        <end position="299"/>
    </location>
</feature>
<dbReference type="InterPro" id="IPR023298">
    <property type="entry name" value="ATPase_P-typ_TM_dom_sf"/>
</dbReference>
<feature type="transmembrane region" description="Helical" evidence="10">
    <location>
        <begin position="461"/>
        <end position="488"/>
    </location>
</feature>
<dbReference type="InterPro" id="IPR023299">
    <property type="entry name" value="ATPase_P-typ_cyto_dom_N"/>
</dbReference>
<dbReference type="EMBL" id="JAFBBU010000001">
    <property type="protein sequence ID" value="MBM7471649.1"/>
    <property type="molecule type" value="Genomic_DNA"/>
</dbReference>
<evidence type="ECO:0000313" key="13">
    <source>
        <dbReference type="EMBL" id="MBM7471649.1"/>
    </source>
</evidence>
<dbReference type="InterPro" id="IPR044492">
    <property type="entry name" value="P_typ_ATPase_HD_dom"/>
</dbReference>
<dbReference type="PRINTS" id="PR00119">
    <property type="entry name" value="CATATPASE"/>
</dbReference>
<dbReference type="PROSITE" id="PS50846">
    <property type="entry name" value="HMA_2"/>
    <property type="match status" value="1"/>
</dbReference>
<sequence length="872" mass="88215">MPELGATTGVAAGVAAGVSAGVRAGDRAGDVVTPDTHTTDVSLDIAGMTCASCATRIERKLNRIDGVEASVNYATEKARVHAQGVETSALIATLITAVRDAGYTATVPAPPPAARTPRPLADSREDSGGEGPGSDVSGGASGSAPGSAPGSEDLPTPRDQATEELRHRLIVSTALTVPVVLLSMIPILQFTNWQWLALTLAAPVVVWGAWPFHRAALLNARHGASSMDTLVSVGVTAAFGWSLYALFFGTAGMPGMHMTFTLLPGAIGGADSGMGSGPSEIYLEVCSAVTVFLLAGRYMEARAKKQSGAALRALLELGAKDANLLRDGVETRVPAASLMVGDTIVVRPGEKIAADGRITSGSSAVDLSMLTGESAAEDVAVGDRVVGATVNVGGQLVVEVTRVGADTELARIGRLVEDAQTGKADAQRLADRVSAVFVPVVFGLAVATFVGWLLFGGTLTLAFTAAVATLIIACPCALGLATPTALLVGTGRASQLGILIRGPQVLEQTRTIDTIVLDKTGTITTGKMGVTFVTPSAGTSRVELLRNAAAVELGSEHPVGRAIVEYSAAEDTAGGDTAAEDTAAEDTAGGNTSAGDTSAMTGGAPESFLSTPGQGVQAVVGDTLVLAGKAGWLTESWAIALPADAAAAISDAESSGVTVTAVAWDGELRGIIGVRDTVKLSSAEAIRRFGALGLRPVLLTGDNAGAAAAVAAEVGITDVHAGVTPQEKLAVIRQLQSDGRVVAMVGDGVNDAAALAASDLGIAMGAGTDAAIAASDITVVSGDLLVVGDAVRLARRTLAIIKGNLFWAFAYNVAAIPLAMLGLLNPLLAGAAMAFSSVFVVTNSLRLRRFAPLPKPSAETRGRPTLSGASHE</sequence>
<feature type="transmembrane region" description="Helical" evidence="10">
    <location>
        <begin position="230"/>
        <end position="253"/>
    </location>
</feature>
<keyword evidence="7" id="KW-1278">Translocase</keyword>
<keyword evidence="9 10" id="KW-0472">Membrane</keyword>
<feature type="compositionally biased region" description="Low complexity" evidence="11">
    <location>
        <begin position="133"/>
        <end position="151"/>
    </location>
</feature>
<evidence type="ECO:0000256" key="2">
    <source>
        <dbReference type="ARBA" id="ARBA00006024"/>
    </source>
</evidence>
<feature type="compositionally biased region" description="Polar residues" evidence="11">
    <location>
        <begin position="591"/>
        <end position="600"/>
    </location>
</feature>
<dbReference type="InterPro" id="IPR027256">
    <property type="entry name" value="P-typ_ATPase_IB"/>
</dbReference>
<dbReference type="InterPro" id="IPR023214">
    <property type="entry name" value="HAD_sf"/>
</dbReference>
<dbReference type="NCBIfam" id="TIGR01494">
    <property type="entry name" value="ATPase_P-type"/>
    <property type="match status" value="2"/>
</dbReference>
<dbReference type="Pfam" id="PF00403">
    <property type="entry name" value="HMA"/>
    <property type="match status" value="1"/>
</dbReference>
<dbReference type="PRINTS" id="PR00120">
    <property type="entry name" value="HATPASE"/>
</dbReference>
<evidence type="ECO:0000256" key="1">
    <source>
        <dbReference type="ARBA" id="ARBA00004651"/>
    </source>
</evidence>
<evidence type="ECO:0000256" key="6">
    <source>
        <dbReference type="ARBA" id="ARBA00022840"/>
    </source>
</evidence>
<dbReference type="Gene3D" id="3.40.50.1000">
    <property type="entry name" value="HAD superfamily/HAD-like"/>
    <property type="match status" value="1"/>
</dbReference>
<comment type="similarity">
    <text evidence="2 10">Belongs to the cation transport ATPase (P-type) (TC 3.A.3) family. Type IB subfamily.</text>
</comment>
<gene>
    <name evidence="13" type="ORF">JOE66_001283</name>
</gene>
<evidence type="ECO:0000259" key="12">
    <source>
        <dbReference type="PROSITE" id="PS50846"/>
    </source>
</evidence>
<feature type="transmembrane region" description="Helical" evidence="10">
    <location>
        <begin position="827"/>
        <end position="845"/>
    </location>
</feature>
<dbReference type="SUPFAM" id="SSF55008">
    <property type="entry name" value="HMA, heavy metal-associated domain"/>
    <property type="match status" value="1"/>
</dbReference>
<evidence type="ECO:0000256" key="9">
    <source>
        <dbReference type="ARBA" id="ARBA00023136"/>
    </source>
</evidence>
<reference evidence="13 14" key="1">
    <citation type="submission" date="2021-01" db="EMBL/GenBank/DDBJ databases">
        <title>Sequencing the genomes of 1000 actinobacteria strains.</title>
        <authorList>
            <person name="Klenk H.-P."/>
        </authorList>
    </citation>
    <scope>NUCLEOTIDE SEQUENCE [LARGE SCALE GENOMIC DNA]</scope>
    <source>
        <strain evidence="13 14">DSM 13057</strain>
    </source>
</reference>
<feature type="region of interest" description="Disordered" evidence="11">
    <location>
        <begin position="105"/>
        <end position="160"/>
    </location>
</feature>
<accession>A0ABS2L3Q3</accession>
<feature type="transmembrane region" description="Helical" evidence="10">
    <location>
        <begin position="805"/>
        <end position="821"/>
    </location>
</feature>
<dbReference type="InterPro" id="IPR059000">
    <property type="entry name" value="ATPase_P-type_domA"/>
</dbReference>
<feature type="transmembrane region" description="Helical" evidence="10">
    <location>
        <begin position="169"/>
        <end position="187"/>
    </location>
</feature>
<feature type="transmembrane region" description="Helical" evidence="10">
    <location>
        <begin position="193"/>
        <end position="210"/>
    </location>
</feature>
<name>A0ABS2L3Q3_9MICO</name>
<dbReference type="InterPro" id="IPR008250">
    <property type="entry name" value="ATPase_P-typ_transduc_dom_A_sf"/>
</dbReference>
<keyword evidence="4 10" id="KW-0479">Metal-binding</keyword>
<evidence type="ECO:0000313" key="14">
    <source>
        <dbReference type="Proteomes" id="UP000776164"/>
    </source>
</evidence>
<dbReference type="InterPro" id="IPR001757">
    <property type="entry name" value="P_typ_ATPase"/>
</dbReference>
<dbReference type="InterPro" id="IPR018303">
    <property type="entry name" value="ATPase_P-typ_P_site"/>
</dbReference>
<dbReference type="Pfam" id="PF00702">
    <property type="entry name" value="Hydrolase"/>
    <property type="match status" value="1"/>
</dbReference>
<comment type="subcellular location">
    <subcellularLocation>
        <location evidence="1">Cell membrane</location>
        <topology evidence="1">Multi-pass membrane protein</topology>
    </subcellularLocation>
</comment>
<dbReference type="CDD" id="cd00371">
    <property type="entry name" value="HMA"/>
    <property type="match status" value="1"/>
</dbReference>
<evidence type="ECO:0000256" key="3">
    <source>
        <dbReference type="ARBA" id="ARBA00022692"/>
    </source>
</evidence>
<dbReference type="InterPro" id="IPR036412">
    <property type="entry name" value="HAD-like_sf"/>
</dbReference>
<dbReference type="InterPro" id="IPR036163">
    <property type="entry name" value="HMA_dom_sf"/>
</dbReference>
<comment type="caution">
    <text evidence="13">The sequence shown here is derived from an EMBL/GenBank/DDBJ whole genome shotgun (WGS) entry which is preliminary data.</text>
</comment>
<dbReference type="SFLD" id="SFLDF00027">
    <property type="entry name" value="p-type_atpase"/>
    <property type="match status" value="1"/>
</dbReference>
<dbReference type="PANTHER" id="PTHR43520:SF8">
    <property type="entry name" value="P-TYPE CU(+) TRANSPORTER"/>
    <property type="match status" value="1"/>
</dbReference>
<dbReference type="Gene3D" id="3.30.70.100">
    <property type="match status" value="1"/>
</dbReference>
<evidence type="ECO:0000256" key="5">
    <source>
        <dbReference type="ARBA" id="ARBA00022741"/>
    </source>
</evidence>
<feature type="domain" description="HMA" evidence="12">
    <location>
        <begin position="39"/>
        <end position="106"/>
    </location>
</feature>
<dbReference type="Proteomes" id="UP000776164">
    <property type="component" value="Unassembled WGS sequence"/>
</dbReference>
<dbReference type="Gene3D" id="2.70.150.10">
    <property type="entry name" value="Calcium-transporting ATPase, cytoplasmic transduction domain A"/>
    <property type="match status" value="1"/>
</dbReference>
<dbReference type="PROSITE" id="PS00154">
    <property type="entry name" value="ATPASE_E1_E2"/>
    <property type="match status" value="1"/>
</dbReference>
<protein>
    <submittedName>
        <fullName evidence="13">Cu+-exporting ATPase</fullName>
    </submittedName>
</protein>
<keyword evidence="10" id="KW-1003">Cell membrane</keyword>
<dbReference type="InterPro" id="IPR006121">
    <property type="entry name" value="HMA_dom"/>
</dbReference>
<dbReference type="SFLD" id="SFLDG00002">
    <property type="entry name" value="C1.7:_P-type_atpase_like"/>
    <property type="match status" value="1"/>
</dbReference>
<evidence type="ECO:0000256" key="8">
    <source>
        <dbReference type="ARBA" id="ARBA00022989"/>
    </source>
</evidence>
<feature type="region of interest" description="Disordered" evidence="11">
    <location>
        <begin position="574"/>
        <end position="608"/>
    </location>
</feature>
<evidence type="ECO:0000256" key="7">
    <source>
        <dbReference type="ARBA" id="ARBA00022967"/>
    </source>
</evidence>
<dbReference type="Pfam" id="PF00122">
    <property type="entry name" value="E1-E2_ATPase"/>
    <property type="match status" value="1"/>
</dbReference>
<keyword evidence="6 10" id="KW-0067">ATP-binding</keyword>
<feature type="transmembrane region" description="Helical" evidence="10">
    <location>
        <begin position="433"/>
        <end position="455"/>
    </location>
</feature>
<evidence type="ECO:0000256" key="11">
    <source>
        <dbReference type="SAM" id="MobiDB-lite"/>
    </source>
</evidence>
<dbReference type="RefSeq" id="WP_275576811.1">
    <property type="nucleotide sequence ID" value="NZ_BAAAHT010000013.1"/>
</dbReference>
<dbReference type="SUPFAM" id="SSF56784">
    <property type="entry name" value="HAD-like"/>
    <property type="match status" value="1"/>
</dbReference>
<dbReference type="SUPFAM" id="SSF81665">
    <property type="entry name" value="Calcium ATPase, transmembrane domain M"/>
    <property type="match status" value="1"/>
</dbReference>
<proteinExistence type="inferred from homology"/>
<keyword evidence="3 10" id="KW-0812">Transmembrane</keyword>
<evidence type="ECO:0000256" key="4">
    <source>
        <dbReference type="ARBA" id="ARBA00022723"/>
    </source>
</evidence>
<dbReference type="PROSITE" id="PS01047">
    <property type="entry name" value="HMA_1"/>
    <property type="match status" value="1"/>
</dbReference>
<dbReference type="InterPro" id="IPR017969">
    <property type="entry name" value="Heavy-metal-associated_CS"/>
</dbReference>
<dbReference type="NCBIfam" id="TIGR01525">
    <property type="entry name" value="ATPase-IB_hvy"/>
    <property type="match status" value="1"/>
</dbReference>
<dbReference type="Gene3D" id="3.40.1110.10">
    <property type="entry name" value="Calcium-transporting ATPase, cytoplasmic domain N"/>
    <property type="match status" value="1"/>
</dbReference>
<organism evidence="13 14">
    <name type="scientific">Subtercola frigoramans</name>
    <dbReference type="NCBI Taxonomy" id="120298"/>
    <lineage>
        <taxon>Bacteria</taxon>
        <taxon>Bacillati</taxon>
        <taxon>Actinomycetota</taxon>
        <taxon>Actinomycetes</taxon>
        <taxon>Micrococcales</taxon>
        <taxon>Microbacteriaceae</taxon>
        <taxon>Subtercola</taxon>
    </lineage>
</organism>
<dbReference type="SUPFAM" id="SSF81653">
    <property type="entry name" value="Calcium ATPase, transduction domain A"/>
    <property type="match status" value="1"/>
</dbReference>
<keyword evidence="8 10" id="KW-1133">Transmembrane helix</keyword>
<keyword evidence="5 10" id="KW-0547">Nucleotide-binding</keyword>